<evidence type="ECO:0000313" key="3">
    <source>
        <dbReference type="Proteomes" id="UP001165740"/>
    </source>
</evidence>
<evidence type="ECO:0000256" key="2">
    <source>
        <dbReference type="SAM" id="Phobius"/>
    </source>
</evidence>
<reference evidence="4" key="1">
    <citation type="submission" date="2025-08" db="UniProtKB">
        <authorList>
            <consortium name="RefSeq"/>
        </authorList>
    </citation>
    <scope>IDENTIFICATION</scope>
</reference>
<name>A0A9W2YPH3_BIOGL</name>
<accession>A0A9W2YPH3</accession>
<dbReference type="OrthoDB" id="10282194at2759"/>
<dbReference type="Proteomes" id="UP001165740">
    <property type="component" value="Chromosome 13"/>
</dbReference>
<organism evidence="3 4">
    <name type="scientific">Biomphalaria glabrata</name>
    <name type="common">Bloodfluke planorb</name>
    <name type="synonym">Freshwater snail</name>
    <dbReference type="NCBI Taxonomy" id="6526"/>
    <lineage>
        <taxon>Eukaryota</taxon>
        <taxon>Metazoa</taxon>
        <taxon>Spiralia</taxon>
        <taxon>Lophotrochozoa</taxon>
        <taxon>Mollusca</taxon>
        <taxon>Gastropoda</taxon>
        <taxon>Heterobranchia</taxon>
        <taxon>Euthyneura</taxon>
        <taxon>Panpulmonata</taxon>
        <taxon>Hygrophila</taxon>
        <taxon>Lymnaeoidea</taxon>
        <taxon>Planorbidae</taxon>
        <taxon>Biomphalaria</taxon>
    </lineage>
</organism>
<proteinExistence type="predicted"/>
<dbReference type="RefSeq" id="XP_055864687.1">
    <property type="nucleotide sequence ID" value="XM_056008712.1"/>
</dbReference>
<keyword evidence="2" id="KW-0812">Transmembrane</keyword>
<evidence type="ECO:0000256" key="1">
    <source>
        <dbReference type="SAM" id="MobiDB-lite"/>
    </source>
</evidence>
<sequence length="499" mass="56695">MFRFHDLVFIGISYCFTNAREWNNGPDFVYRTDVTEGQNLTFQCQGTGYWHVTLIGRRLKTVSTRNYKSQGPWNYYPDKYFAEWEWIPPFNSVLHVYNVGRDVYSIGCTYTVWIIGKWPDTSVSIDLTDYEISPFLTVSPKSNVTFMCSSDIDLQKPLILYKNDSRNVLKTSTSGALNLTMTHFQCGTSFVVGCSKEGYTLPGGAMQVDVECLVRLTVTSDLDDIHGLISPRATLTLACASDMPRLLILYRDTVSNVLRTSTSDSLNYTMSDLECGSSFLVGCYVPRTYLLHSRTSVYVRDCEAGDLDFKLNNNVTFNPDCLHNNVNIFCRYSGSQWFLHYVYIQYQGVEKVLYYSYDYINYSFTFDYKNFSDYFYPDLQVPGSLTFTLGCGLRKLPAKNQSYTLQFQNCSSSLAVASEKTVSFGVVLGLSLGGAIVAVCIIILVIFYAVRCSRAKGDYRRTMQTTSDNQEPRERNSPPPAYSETFTEVDEPPPPYTEQ</sequence>
<feature type="transmembrane region" description="Helical" evidence="2">
    <location>
        <begin position="422"/>
        <end position="450"/>
    </location>
</feature>
<evidence type="ECO:0000313" key="4">
    <source>
        <dbReference type="RefSeq" id="XP_055864687.1"/>
    </source>
</evidence>
<protein>
    <submittedName>
        <fullName evidence="4">Uncharacterized protein LOC106051589 isoform X1</fullName>
    </submittedName>
</protein>
<keyword evidence="2" id="KW-0472">Membrane</keyword>
<keyword evidence="2" id="KW-1133">Transmembrane helix</keyword>
<dbReference type="GeneID" id="106051589"/>
<keyword evidence="3" id="KW-1185">Reference proteome</keyword>
<feature type="region of interest" description="Disordered" evidence="1">
    <location>
        <begin position="461"/>
        <end position="499"/>
    </location>
</feature>
<dbReference type="AlphaFoldDB" id="A0A9W2YPH3"/>
<gene>
    <name evidence="4" type="primary">LOC106051589</name>
</gene>